<reference evidence="4 5" key="1">
    <citation type="submission" date="2016-10" db="EMBL/GenBank/DDBJ databases">
        <authorList>
            <person name="de Groot N.N."/>
        </authorList>
    </citation>
    <scope>NUCLEOTIDE SEQUENCE [LARGE SCALE GENOMIC DNA]</scope>
    <source>
        <strain evidence="4 5">CGMCC 4.1877</strain>
    </source>
</reference>
<dbReference type="InterPro" id="IPR003488">
    <property type="entry name" value="DprA"/>
</dbReference>
<protein>
    <submittedName>
        <fullName evidence="4">DNA processing protein</fullName>
    </submittedName>
</protein>
<gene>
    <name evidence="4" type="ORF">SAMN05216207_10598</name>
</gene>
<dbReference type="SUPFAM" id="SSF102405">
    <property type="entry name" value="MCP/YpsA-like"/>
    <property type="match status" value="1"/>
</dbReference>
<evidence type="ECO:0000256" key="2">
    <source>
        <dbReference type="SAM" id="MobiDB-lite"/>
    </source>
</evidence>
<feature type="domain" description="Smf/DprA SLOG" evidence="3">
    <location>
        <begin position="95"/>
        <end position="303"/>
    </location>
</feature>
<dbReference type="InterPro" id="IPR057666">
    <property type="entry name" value="DrpA_SLOG"/>
</dbReference>
<evidence type="ECO:0000259" key="3">
    <source>
        <dbReference type="Pfam" id="PF02481"/>
    </source>
</evidence>
<keyword evidence="5" id="KW-1185">Reference proteome</keyword>
<proteinExistence type="inferred from homology"/>
<dbReference type="GO" id="GO:0009294">
    <property type="term" value="P:DNA-mediated transformation"/>
    <property type="evidence" value="ECO:0007669"/>
    <property type="project" value="InterPro"/>
</dbReference>
<dbReference type="OrthoDB" id="9785707at2"/>
<name>A0A1I5H846_PSUAM</name>
<sequence>MHTHTSPSIPDPTPGPDPLADVRAARAFLLRLADSPCPALEQLVLSVGPRAAAEQLTGGEIPEDVGGYVAPARVQAAAAAAAGDGEAGARCGARLLIPEDDHWPAAYAPAGAVGLWVRGHAGLEVLSAPSITLTGSRAATGYGTHVAADFAAELAAAGRTTIASAGFGIDAAALRGALAAHGPTVAVLACGIDRAYPAAHENLLERIAQSGLIVSALPPGTTPSRHRTHGWARVLAGLGEATVVVEAAARSGALQIAAAARQIGRPVMAVPGPVTSAASVGTHQLIRNRATLVTSGADVLAALAERERRAADTAEAWGLTHQEL</sequence>
<evidence type="ECO:0000256" key="1">
    <source>
        <dbReference type="ARBA" id="ARBA00006525"/>
    </source>
</evidence>
<dbReference type="PANTHER" id="PTHR43022">
    <property type="entry name" value="PROTEIN SMF"/>
    <property type="match status" value="1"/>
</dbReference>
<dbReference type="Pfam" id="PF02481">
    <property type="entry name" value="DNA_processg_A"/>
    <property type="match status" value="1"/>
</dbReference>
<comment type="similarity">
    <text evidence="1">Belongs to the DprA/Smf family.</text>
</comment>
<feature type="region of interest" description="Disordered" evidence="2">
    <location>
        <begin position="1"/>
        <end position="20"/>
    </location>
</feature>
<dbReference type="Proteomes" id="UP000199614">
    <property type="component" value="Unassembled WGS sequence"/>
</dbReference>
<evidence type="ECO:0000313" key="5">
    <source>
        <dbReference type="Proteomes" id="UP000199614"/>
    </source>
</evidence>
<dbReference type="EMBL" id="FOUY01000059">
    <property type="protein sequence ID" value="SFO44176.1"/>
    <property type="molecule type" value="Genomic_DNA"/>
</dbReference>
<dbReference type="RefSeq" id="WP_093355223.1">
    <property type="nucleotide sequence ID" value="NZ_FOUY01000059.1"/>
</dbReference>
<dbReference type="Gene3D" id="3.40.50.450">
    <property type="match status" value="1"/>
</dbReference>
<evidence type="ECO:0000313" key="4">
    <source>
        <dbReference type="EMBL" id="SFO44176.1"/>
    </source>
</evidence>
<dbReference type="STRING" id="260086.SAMN05216207_10598"/>
<organism evidence="4 5">
    <name type="scientific">Pseudonocardia ammonioxydans</name>
    <dbReference type="NCBI Taxonomy" id="260086"/>
    <lineage>
        <taxon>Bacteria</taxon>
        <taxon>Bacillati</taxon>
        <taxon>Actinomycetota</taxon>
        <taxon>Actinomycetes</taxon>
        <taxon>Pseudonocardiales</taxon>
        <taxon>Pseudonocardiaceae</taxon>
        <taxon>Pseudonocardia</taxon>
    </lineage>
</organism>
<dbReference type="AlphaFoldDB" id="A0A1I5H846"/>
<dbReference type="PANTHER" id="PTHR43022:SF1">
    <property type="entry name" value="PROTEIN SMF"/>
    <property type="match status" value="1"/>
</dbReference>
<accession>A0A1I5H846</accession>